<evidence type="ECO:0000313" key="1">
    <source>
        <dbReference type="EMBL" id="KAA6359303.1"/>
    </source>
</evidence>
<name>A0A5J4TNB4_9EUKA</name>
<feature type="non-terminal residue" evidence="1">
    <location>
        <position position="1"/>
    </location>
</feature>
<accession>A0A5J4TNB4</accession>
<dbReference type="Proteomes" id="UP000324800">
    <property type="component" value="Unassembled WGS sequence"/>
</dbReference>
<protein>
    <submittedName>
        <fullName evidence="1">Uncharacterized protein</fullName>
    </submittedName>
</protein>
<sequence>KQCVMCGNVQSEYKIGRFVKIVQEQQKNRREDIQAPSFFSSAELGQEYIKQIQTTNPLQIDLCAQQLKDISTFLSSIRGQNSPDDKQKTVIYDAVQYTLELLLVMVETEKLGYAREQIGNYELLSFIGQDKEELEQRCIAQTKKWINTYDQLEQPRFIRLNLSLYDITMKESYE</sequence>
<dbReference type="AlphaFoldDB" id="A0A5J4TNB4"/>
<proteinExistence type="predicted"/>
<organism evidence="1 2">
    <name type="scientific">Streblomastix strix</name>
    <dbReference type="NCBI Taxonomy" id="222440"/>
    <lineage>
        <taxon>Eukaryota</taxon>
        <taxon>Metamonada</taxon>
        <taxon>Preaxostyla</taxon>
        <taxon>Oxymonadida</taxon>
        <taxon>Streblomastigidae</taxon>
        <taxon>Streblomastix</taxon>
    </lineage>
</organism>
<comment type="caution">
    <text evidence="1">The sequence shown here is derived from an EMBL/GenBank/DDBJ whole genome shotgun (WGS) entry which is preliminary data.</text>
</comment>
<reference evidence="1 2" key="1">
    <citation type="submission" date="2019-03" db="EMBL/GenBank/DDBJ databases">
        <title>Single cell metagenomics reveals metabolic interactions within the superorganism composed of flagellate Streblomastix strix and complex community of Bacteroidetes bacteria on its surface.</title>
        <authorList>
            <person name="Treitli S.C."/>
            <person name="Kolisko M."/>
            <person name="Husnik F."/>
            <person name="Keeling P."/>
            <person name="Hampl V."/>
        </authorList>
    </citation>
    <scope>NUCLEOTIDE SEQUENCE [LARGE SCALE GENOMIC DNA]</scope>
    <source>
        <strain evidence="1">ST1C</strain>
    </source>
</reference>
<evidence type="ECO:0000313" key="2">
    <source>
        <dbReference type="Proteomes" id="UP000324800"/>
    </source>
</evidence>
<dbReference type="EMBL" id="SNRW01028595">
    <property type="protein sequence ID" value="KAA6359303.1"/>
    <property type="molecule type" value="Genomic_DNA"/>
</dbReference>
<gene>
    <name evidence="1" type="ORF">EZS28_045170</name>
</gene>